<dbReference type="Proteomes" id="UP000729402">
    <property type="component" value="Unassembled WGS sequence"/>
</dbReference>
<name>A0A8J5VSR2_ZIZPA</name>
<evidence type="ECO:0000313" key="4">
    <source>
        <dbReference type="Proteomes" id="UP000729402"/>
    </source>
</evidence>
<organism evidence="3 4">
    <name type="scientific">Zizania palustris</name>
    <name type="common">Northern wild rice</name>
    <dbReference type="NCBI Taxonomy" id="103762"/>
    <lineage>
        <taxon>Eukaryota</taxon>
        <taxon>Viridiplantae</taxon>
        <taxon>Streptophyta</taxon>
        <taxon>Embryophyta</taxon>
        <taxon>Tracheophyta</taxon>
        <taxon>Spermatophyta</taxon>
        <taxon>Magnoliopsida</taxon>
        <taxon>Liliopsida</taxon>
        <taxon>Poales</taxon>
        <taxon>Poaceae</taxon>
        <taxon>BOP clade</taxon>
        <taxon>Oryzoideae</taxon>
        <taxon>Oryzeae</taxon>
        <taxon>Zizaniinae</taxon>
        <taxon>Zizania</taxon>
    </lineage>
</organism>
<protein>
    <submittedName>
        <fullName evidence="3">Uncharacterized protein</fullName>
    </submittedName>
</protein>
<reference evidence="3" key="2">
    <citation type="submission" date="2021-02" db="EMBL/GenBank/DDBJ databases">
        <authorList>
            <person name="Kimball J.A."/>
            <person name="Haas M.W."/>
            <person name="Macchietto M."/>
            <person name="Kono T."/>
            <person name="Duquette J."/>
            <person name="Shao M."/>
        </authorList>
    </citation>
    <scope>NUCLEOTIDE SEQUENCE</scope>
    <source>
        <tissue evidence="3">Fresh leaf tissue</tissue>
    </source>
</reference>
<evidence type="ECO:0000256" key="2">
    <source>
        <dbReference type="SAM" id="MobiDB-lite"/>
    </source>
</evidence>
<gene>
    <name evidence="3" type="ORF">GUJ93_ZPchr0015g6996</name>
</gene>
<sequence>MKMEIEARISAKLDLLLKKMDERINRMDEEERRRSELEQRNRLDLRSLKALIDRSSPSLSSTSTSFDADFPPKPSPTTHVCLDTLQG</sequence>
<evidence type="ECO:0000256" key="1">
    <source>
        <dbReference type="SAM" id="Coils"/>
    </source>
</evidence>
<feature type="region of interest" description="Disordered" evidence="2">
    <location>
        <begin position="54"/>
        <end position="87"/>
    </location>
</feature>
<dbReference type="AlphaFoldDB" id="A0A8J5VSR2"/>
<proteinExistence type="predicted"/>
<comment type="caution">
    <text evidence="3">The sequence shown here is derived from an EMBL/GenBank/DDBJ whole genome shotgun (WGS) entry which is preliminary data.</text>
</comment>
<feature type="coiled-coil region" evidence="1">
    <location>
        <begin position="13"/>
        <end position="40"/>
    </location>
</feature>
<evidence type="ECO:0000313" key="3">
    <source>
        <dbReference type="EMBL" id="KAG8083222.1"/>
    </source>
</evidence>
<keyword evidence="1" id="KW-0175">Coiled coil</keyword>
<feature type="compositionally biased region" description="Low complexity" evidence="2">
    <location>
        <begin position="55"/>
        <end position="65"/>
    </location>
</feature>
<accession>A0A8J5VSR2</accession>
<dbReference type="EMBL" id="JAAALK010000085">
    <property type="protein sequence ID" value="KAG8083222.1"/>
    <property type="molecule type" value="Genomic_DNA"/>
</dbReference>
<reference evidence="3" key="1">
    <citation type="journal article" date="2021" name="bioRxiv">
        <title>Whole Genome Assembly and Annotation of Northern Wild Rice, Zizania palustris L., Supports a Whole Genome Duplication in the Zizania Genus.</title>
        <authorList>
            <person name="Haas M."/>
            <person name="Kono T."/>
            <person name="Macchietto M."/>
            <person name="Millas R."/>
            <person name="McGilp L."/>
            <person name="Shao M."/>
            <person name="Duquette J."/>
            <person name="Hirsch C.N."/>
            <person name="Kimball J."/>
        </authorList>
    </citation>
    <scope>NUCLEOTIDE SEQUENCE</scope>
    <source>
        <tissue evidence="3">Fresh leaf tissue</tissue>
    </source>
</reference>
<keyword evidence="4" id="KW-1185">Reference proteome</keyword>